<feature type="compositionally biased region" description="Pro residues" evidence="1">
    <location>
        <begin position="220"/>
        <end position="231"/>
    </location>
</feature>
<dbReference type="STRING" id="78410.A0A0N8H801"/>
<accession>A0A0N8H801</accession>
<feature type="compositionally biased region" description="Low complexity" evidence="1">
    <location>
        <begin position="113"/>
        <end position="122"/>
    </location>
</feature>
<dbReference type="OrthoDB" id="10567752at2759"/>
<dbReference type="EMBL" id="LKCW01000036">
    <property type="protein sequence ID" value="KPM43196.1"/>
    <property type="molecule type" value="Genomic_DNA"/>
</dbReference>
<gene>
    <name evidence="3" type="ORF">AK830_g3370</name>
</gene>
<feature type="region of interest" description="Disordered" evidence="1">
    <location>
        <begin position="211"/>
        <end position="231"/>
    </location>
</feature>
<feature type="region of interest" description="Disordered" evidence="1">
    <location>
        <begin position="1"/>
        <end position="168"/>
    </location>
</feature>
<dbReference type="Proteomes" id="UP000050424">
    <property type="component" value="Unassembled WGS sequence"/>
</dbReference>
<dbReference type="AlphaFoldDB" id="A0A0N8H801"/>
<keyword evidence="4" id="KW-1185">Reference proteome</keyword>
<evidence type="ECO:0000313" key="3">
    <source>
        <dbReference type="EMBL" id="KPM43196.1"/>
    </source>
</evidence>
<evidence type="ECO:0000256" key="2">
    <source>
        <dbReference type="SAM" id="Phobius"/>
    </source>
</evidence>
<feature type="region of interest" description="Disordered" evidence="1">
    <location>
        <begin position="250"/>
        <end position="269"/>
    </location>
</feature>
<sequence length="375" mass="38915">MNHPVPRYAAATASSRHRETQLPRTPTRTFASAKSPRKSKSPVALRSPTSSSSPSHFRAQARARARAAAVSPASSASSVFTFSPTLSGSSPPPTGASGAPDSTPADISLLELASNPASATTTPPVPSSKDASSNPALAATPAPDPDPDQSKSPDPLLPPGSSAQIPSADAALIPISAPTPTSTLSTSLPAPVSASSLPSFTGPTYPLDLSLPLDPTAGSAPPPSLVSLQTPPPLPVPASTLTRKLVPDLGPPIAPGKSPAKSVTAPKESTKNCLSGNYSSLDIRLKDIDFAGIRTTTSDKTVQNRGQQWLWLLLVGSTIVAAIFAVILGLLFSRTSSHRFHNLILESRRPGFELLMAWLHKSHGIFMDHMAKLRS</sequence>
<proteinExistence type="predicted"/>
<evidence type="ECO:0000256" key="1">
    <source>
        <dbReference type="SAM" id="MobiDB-lite"/>
    </source>
</evidence>
<comment type="caution">
    <text evidence="3">The sequence shown here is derived from an EMBL/GenBank/DDBJ whole genome shotgun (WGS) entry which is preliminary data.</text>
</comment>
<protein>
    <submittedName>
        <fullName evidence="3">Uncharacterized protein</fullName>
    </submittedName>
</protein>
<keyword evidence="2" id="KW-1133">Transmembrane helix</keyword>
<reference evidence="3 4" key="1">
    <citation type="submission" date="2015-09" db="EMBL/GenBank/DDBJ databases">
        <title>Draft genome of a European isolate of the apple canker pathogen Neonectria ditissima.</title>
        <authorList>
            <person name="Gomez-Cortecero A."/>
            <person name="Harrison R.J."/>
            <person name="Armitage A.D."/>
        </authorList>
    </citation>
    <scope>NUCLEOTIDE SEQUENCE [LARGE SCALE GENOMIC DNA]</scope>
    <source>
        <strain evidence="3 4">R09/05</strain>
    </source>
</reference>
<keyword evidence="2" id="KW-0812">Transmembrane</keyword>
<keyword evidence="2" id="KW-0472">Membrane</keyword>
<evidence type="ECO:0000313" key="4">
    <source>
        <dbReference type="Proteomes" id="UP000050424"/>
    </source>
</evidence>
<feature type="region of interest" description="Disordered" evidence="1">
    <location>
        <begin position="176"/>
        <end position="195"/>
    </location>
</feature>
<feature type="compositionally biased region" description="Low complexity" evidence="1">
    <location>
        <begin position="47"/>
        <end position="58"/>
    </location>
</feature>
<feature type="compositionally biased region" description="Low complexity" evidence="1">
    <location>
        <begin position="66"/>
        <end position="100"/>
    </location>
</feature>
<name>A0A0N8H801_9HYPO</name>
<feature type="transmembrane region" description="Helical" evidence="2">
    <location>
        <begin position="309"/>
        <end position="332"/>
    </location>
</feature>
<organism evidence="3 4">
    <name type="scientific">Neonectria ditissima</name>
    <dbReference type="NCBI Taxonomy" id="78410"/>
    <lineage>
        <taxon>Eukaryota</taxon>
        <taxon>Fungi</taxon>
        <taxon>Dikarya</taxon>
        <taxon>Ascomycota</taxon>
        <taxon>Pezizomycotina</taxon>
        <taxon>Sordariomycetes</taxon>
        <taxon>Hypocreomycetidae</taxon>
        <taxon>Hypocreales</taxon>
        <taxon>Nectriaceae</taxon>
        <taxon>Neonectria</taxon>
    </lineage>
</organism>